<keyword evidence="9" id="KW-1185">Reference proteome</keyword>
<evidence type="ECO:0000256" key="5">
    <source>
        <dbReference type="ARBA" id="ARBA00023002"/>
    </source>
</evidence>
<comment type="similarity">
    <text evidence="6">Belongs to the FAD-dependent oxidoreductase 2 family. FRD/SDH subfamily.</text>
</comment>
<organism evidence="8 9">
    <name type="scientific">Shewanella schlegeliana</name>
    <dbReference type="NCBI Taxonomy" id="190308"/>
    <lineage>
        <taxon>Bacteria</taxon>
        <taxon>Pseudomonadati</taxon>
        <taxon>Pseudomonadota</taxon>
        <taxon>Gammaproteobacteria</taxon>
        <taxon>Alteromonadales</taxon>
        <taxon>Shewanellaceae</taxon>
        <taxon>Shewanella</taxon>
    </lineage>
</organism>
<evidence type="ECO:0000256" key="3">
    <source>
        <dbReference type="ARBA" id="ARBA00022630"/>
    </source>
</evidence>
<keyword evidence="5 6" id="KW-0560">Oxidoreductase</keyword>
<evidence type="ECO:0000256" key="2">
    <source>
        <dbReference type="ARBA" id="ARBA00004196"/>
    </source>
</evidence>
<dbReference type="PRINTS" id="PR00411">
    <property type="entry name" value="PNDRDTASEI"/>
</dbReference>
<dbReference type="InterPro" id="IPR010960">
    <property type="entry name" value="Flavocytochrome_c"/>
</dbReference>
<dbReference type="Gene3D" id="3.90.700.10">
    <property type="entry name" value="Succinate dehydrogenase/fumarate reductase flavoprotein, catalytic domain"/>
    <property type="match status" value="1"/>
</dbReference>
<evidence type="ECO:0000259" key="7">
    <source>
        <dbReference type="Pfam" id="PF00890"/>
    </source>
</evidence>
<gene>
    <name evidence="8" type="ORF">JMA39_17830</name>
</gene>
<keyword evidence="4 6" id="KW-0274">FAD</keyword>
<evidence type="ECO:0000313" key="9">
    <source>
        <dbReference type="Proteomes" id="UP000604898"/>
    </source>
</evidence>
<evidence type="ECO:0000256" key="6">
    <source>
        <dbReference type="RuleBase" id="RU366062"/>
    </source>
</evidence>
<dbReference type="PRINTS" id="PR00368">
    <property type="entry name" value="FADPNR"/>
</dbReference>
<feature type="domain" description="FAD-dependent oxidoreductase 2 FAD-binding" evidence="7">
    <location>
        <begin position="37"/>
        <end position="478"/>
    </location>
</feature>
<dbReference type="PANTHER" id="PTHR43400">
    <property type="entry name" value="FUMARATE REDUCTASE"/>
    <property type="match status" value="1"/>
</dbReference>
<dbReference type="RefSeq" id="WP_202723230.1">
    <property type="nucleotide sequence ID" value="NZ_BPEX01000041.1"/>
</dbReference>
<dbReference type="InterPro" id="IPR036188">
    <property type="entry name" value="FAD/NAD-bd_sf"/>
</dbReference>
<protein>
    <submittedName>
        <fullName evidence="8">Flavocytochrome c</fullName>
    </submittedName>
</protein>
<sequence length="500" mass="53990">MKRREFLTKSMGVTAAMALPFSTTAVASENSWDREYDLIIVGSGFAGLAAAYSANKAGIKNILVLEKMETWGGNSAICGGIACMPNTSLQKKHGIEDSPELMIKDMIKAGRGFNHPELCKTLATQAHTVYDMLIGCGVEFMDKIIRLGGHSAPRAHIPANASGGGIVVPMHKYLLDKGVQFQNRTQVTTLLRDKDNAITGVAVQEKFDFDTEKFKSEQTYKSRHGVIVATGGWGQDKQFVKTTMPIYAHLEATAQPGATAGMIKSLLAVGSLPIMIDMYQLGPWASPDERGAGPASFFADYSFSEGIAIDPMTGKRFMNELADRRTRAEAQLVVLEKGTEEKPNYPFTFCSEATTKRAEGFKGAYRDGAVNKSNSVAELAKRHGVDEKLLAQSIADWNEIVEGKPDPFNKPLDRRTELKPPFYSLRLSPKLHYCMGGVAITPNAEVIDATTCEPIKGLFAAGEVAGGTHGMDRLGGCSSVDGLVFGQIAGRTAANYKANA</sequence>
<comment type="caution">
    <text evidence="8">The sequence shown here is derived from an EMBL/GenBank/DDBJ whole genome shotgun (WGS) entry which is preliminary data.</text>
</comment>
<dbReference type="InterPro" id="IPR003953">
    <property type="entry name" value="FAD-dep_OxRdtase_2_FAD-bd"/>
</dbReference>
<dbReference type="EMBL" id="JAESVD010000012">
    <property type="protein sequence ID" value="MBL4914960.1"/>
    <property type="molecule type" value="Genomic_DNA"/>
</dbReference>
<name>A0ABS1T3Z4_9GAMM</name>
<dbReference type="NCBIfam" id="TIGR01813">
    <property type="entry name" value="flavo_cyto_c"/>
    <property type="match status" value="1"/>
</dbReference>
<dbReference type="SUPFAM" id="SSF56425">
    <property type="entry name" value="Succinate dehydrogenase/fumarate reductase flavoprotein, catalytic domain"/>
    <property type="match status" value="1"/>
</dbReference>
<dbReference type="InterPro" id="IPR027477">
    <property type="entry name" value="Succ_DH/fumarate_Rdtase_cat_sf"/>
</dbReference>
<dbReference type="Pfam" id="PF00890">
    <property type="entry name" value="FAD_binding_2"/>
    <property type="match status" value="1"/>
</dbReference>
<comment type="cofactor">
    <cofactor evidence="1">
        <name>FAD</name>
        <dbReference type="ChEBI" id="CHEBI:57692"/>
    </cofactor>
</comment>
<dbReference type="SUPFAM" id="SSF51905">
    <property type="entry name" value="FAD/NAD(P)-binding domain"/>
    <property type="match status" value="1"/>
</dbReference>
<reference evidence="8 9" key="1">
    <citation type="submission" date="2021-01" db="EMBL/GenBank/DDBJ databases">
        <title>Genome sequence of Shewanella schlegeliana JCM 11561.</title>
        <authorList>
            <person name="Zhang H."/>
            <person name="Li C."/>
        </authorList>
    </citation>
    <scope>NUCLEOTIDE SEQUENCE [LARGE SCALE GENOMIC DNA]</scope>
    <source>
        <strain evidence="8 9">JCM 11561</strain>
    </source>
</reference>
<dbReference type="InterPro" id="IPR050315">
    <property type="entry name" value="FAD-oxidoreductase_2"/>
</dbReference>
<accession>A0ABS1T3Z4</accession>
<evidence type="ECO:0000256" key="1">
    <source>
        <dbReference type="ARBA" id="ARBA00001974"/>
    </source>
</evidence>
<feature type="chain" id="PRO_5044952218" evidence="6">
    <location>
        <begin position="28"/>
        <end position="500"/>
    </location>
</feature>
<feature type="signal peptide" evidence="6">
    <location>
        <begin position="1"/>
        <end position="27"/>
    </location>
</feature>
<comment type="subcellular location">
    <subcellularLocation>
        <location evidence="2">Cell envelope</location>
    </subcellularLocation>
</comment>
<dbReference type="PANTHER" id="PTHR43400:SF7">
    <property type="entry name" value="FAD-DEPENDENT OXIDOREDUCTASE 2 FAD BINDING DOMAIN-CONTAINING PROTEIN"/>
    <property type="match status" value="1"/>
</dbReference>
<evidence type="ECO:0000313" key="8">
    <source>
        <dbReference type="EMBL" id="MBL4914960.1"/>
    </source>
</evidence>
<dbReference type="Gene3D" id="3.50.50.60">
    <property type="entry name" value="FAD/NAD(P)-binding domain"/>
    <property type="match status" value="1"/>
</dbReference>
<keyword evidence="6" id="KW-0732">Signal</keyword>
<evidence type="ECO:0000256" key="4">
    <source>
        <dbReference type="ARBA" id="ARBA00022827"/>
    </source>
</evidence>
<keyword evidence="3 6" id="KW-0285">Flavoprotein</keyword>
<proteinExistence type="inferred from homology"/>
<dbReference type="Proteomes" id="UP000604898">
    <property type="component" value="Unassembled WGS sequence"/>
</dbReference>